<evidence type="ECO:0000256" key="1">
    <source>
        <dbReference type="SAM" id="Phobius"/>
    </source>
</evidence>
<keyword evidence="1" id="KW-1133">Transmembrane helix</keyword>
<name>A0A840J346_9PSEU</name>
<accession>A0A840J346</accession>
<keyword evidence="3" id="KW-1185">Reference proteome</keyword>
<protein>
    <submittedName>
        <fullName evidence="2">Uncharacterized protein</fullName>
    </submittedName>
</protein>
<evidence type="ECO:0000313" key="3">
    <source>
        <dbReference type="Proteomes" id="UP000581769"/>
    </source>
</evidence>
<reference evidence="2 3" key="1">
    <citation type="submission" date="2020-08" db="EMBL/GenBank/DDBJ databases">
        <title>Sequencing the genomes of 1000 actinobacteria strains.</title>
        <authorList>
            <person name="Klenk H.-P."/>
        </authorList>
    </citation>
    <scope>NUCLEOTIDE SEQUENCE [LARGE SCALE GENOMIC DNA]</scope>
    <source>
        <strain evidence="2 3">DSM 45859</strain>
    </source>
</reference>
<keyword evidence="1" id="KW-0812">Transmembrane</keyword>
<organism evidence="2 3">
    <name type="scientific">Amycolatopsis jiangsuensis</name>
    <dbReference type="NCBI Taxonomy" id="1181879"/>
    <lineage>
        <taxon>Bacteria</taxon>
        <taxon>Bacillati</taxon>
        <taxon>Actinomycetota</taxon>
        <taxon>Actinomycetes</taxon>
        <taxon>Pseudonocardiales</taxon>
        <taxon>Pseudonocardiaceae</taxon>
        <taxon>Amycolatopsis</taxon>
    </lineage>
</organism>
<gene>
    <name evidence="2" type="ORF">BJY18_005624</name>
</gene>
<dbReference type="AlphaFoldDB" id="A0A840J346"/>
<comment type="caution">
    <text evidence="2">The sequence shown here is derived from an EMBL/GenBank/DDBJ whole genome shotgun (WGS) entry which is preliminary data.</text>
</comment>
<evidence type="ECO:0000313" key="2">
    <source>
        <dbReference type="EMBL" id="MBB4688139.1"/>
    </source>
</evidence>
<proteinExistence type="predicted"/>
<sequence length="193" mass="20440">MSENEEQPAKKSWWGEGHKWIAAVAALITAVAGIFIGRSSAPQAQPATPATVTPPPATVTVTAAAPSSAAITPSSTSPVNADPGVYSSEDIEWGRYNLDFKKPIYLAEKYIAPFYLDLVAYGEAAKLAEWQTDSLPGKDECASAVAERGDSRTGELVKGNIVCGKTAEGRIFRIEVLGVSGNTVTSKVLVWNK</sequence>
<keyword evidence="1" id="KW-0472">Membrane</keyword>
<dbReference type="Proteomes" id="UP000581769">
    <property type="component" value="Unassembled WGS sequence"/>
</dbReference>
<dbReference type="RefSeq" id="WP_184782879.1">
    <property type="nucleotide sequence ID" value="NZ_JACHMG010000001.1"/>
</dbReference>
<feature type="transmembrane region" description="Helical" evidence="1">
    <location>
        <begin position="20"/>
        <end position="37"/>
    </location>
</feature>
<dbReference type="EMBL" id="JACHMG010000001">
    <property type="protein sequence ID" value="MBB4688139.1"/>
    <property type="molecule type" value="Genomic_DNA"/>
</dbReference>